<keyword evidence="4 10" id="KW-0812">Transmembrane</keyword>
<keyword evidence="9 10" id="KW-0472">Membrane</keyword>
<name>A0A2I4HU03_JUGRE</name>
<evidence type="ECO:0000256" key="9">
    <source>
        <dbReference type="ARBA" id="ARBA00023136"/>
    </source>
</evidence>
<feature type="transmembrane region" description="Helical" evidence="10">
    <location>
        <begin position="260"/>
        <end position="288"/>
    </location>
</feature>
<feature type="transmembrane region" description="Helical" evidence="10">
    <location>
        <begin position="196"/>
        <end position="219"/>
    </location>
</feature>
<dbReference type="InterPro" id="IPR004240">
    <property type="entry name" value="EMP70"/>
</dbReference>
<dbReference type="Pfam" id="PF02990">
    <property type="entry name" value="EMP70"/>
    <property type="match status" value="2"/>
</dbReference>
<comment type="subcellular location">
    <subcellularLocation>
        <location evidence="1">Endosome membrane</location>
        <topology evidence="1">Multi-pass membrane protein</topology>
    </subcellularLocation>
    <subcellularLocation>
        <location evidence="2">Golgi apparatus membrane</location>
        <topology evidence="2">Multi-pass membrane protein</topology>
    </subcellularLocation>
</comment>
<feature type="transmembrane region" description="Helical" evidence="10">
    <location>
        <begin position="454"/>
        <end position="478"/>
    </location>
</feature>
<evidence type="ECO:0000256" key="5">
    <source>
        <dbReference type="ARBA" id="ARBA00022729"/>
    </source>
</evidence>
<protein>
    <recommendedName>
        <fullName evidence="10">Transmembrane 9 superfamily member</fullName>
    </recommendedName>
</protein>
<evidence type="ECO:0000256" key="8">
    <source>
        <dbReference type="ARBA" id="ARBA00023034"/>
    </source>
</evidence>
<feature type="transmembrane region" description="Helical" evidence="10">
    <location>
        <begin position="363"/>
        <end position="391"/>
    </location>
</feature>
<evidence type="ECO:0000256" key="3">
    <source>
        <dbReference type="ARBA" id="ARBA00005227"/>
    </source>
</evidence>
<feature type="transmembrane region" description="Helical" evidence="10">
    <location>
        <begin position="490"/>
        <end position="509"/>
    </location>
</feature>
<evidence type="ECO:0000256" key="7">
    <source>
        <dbReference type="ARBA" id="ARBA00022989"/>
    </source>
</evidence>
<evidence type="ECO:0000313" key="11">
    <source>
        <dbReference type="Proteomes" id="UP000235220"/>
    </source>
</evidence>
<sequence>MRMIMSFHSKAISLSSISMSKLSQIKLLVILFAALSFTDRSATASPNHHQYNIGDLVPLYVNKVGPLNNPSETYYYYDLPFCRPDPVIQKKESFGEVLNGDRLTNALYELKFRENITGKTLCQKRLRVPEVAKFRDVVSEDFYFQMYFDDLPLWGFIGKVEEESEILVIWNESAAKFENRMDKYTRTSSVPIIRQIHWLSFINSIVIIVLLMGLLALLLMRRLKNDMRKCADGDEEEEDKEVGWKYVHGDVFRRPPNLSLFCAVLGVGTQLLTLVFVLFLLAFLGVLYPYNRGALFTSLVLIYSLSSVVGGYVAASFHNQFAEAGWERSVRLVGILYLGPFVVTASILNTVAISYGATAALPFGTIILILLMCTCVAIPLLAFGGVIGYRFRSEFQAPCATKRFPREIPPLAWYRKTSCQMFIAGLLSLSAIVLELHHLYASMWGYKICTLTSILFITFILVILLTSMLSVGLTYIQLSVEDHEWWWRSMLCGGSPAIFMFGYSIYFYARSNMNSFMQLSFFIGYNACMCYAFFLILGTISFRASLMFVRRIYQAVKSE</sequence>
<gene>
    <name evidence="12" type="primary">LOC109021459</name>
</gene>
<evidence type="ECO:0000313" key="12">
    <source>
        <dbReference type="RefSeq" id="XP_018859629.2"/>
    </source>
</evidence>
<dbReference type="RefSeq" id="XP_018859629.2">
    <property type="nucleotide sequence ID" value="XM_019004084.2"/>
</dbReference>
<dbReference type="Gramene" id="Jr05_12510_p1">
    <property type="protein sequence ID" value="cds.Jr05_12510_p1"/>
    <property type="gene ID" value="Jr05_12510"/>
</dbReference>
<accession>A0A2I4HU03</accession>
<proteinExistence type="inferred from homology"/>
<dbReference type="Proteomes" id="UP000235220">
    <property type="component" value="Chromosome 5"/>
</dbReference>
<evidence type="ECO:0000256" key="2">
    <source>
        <dbReference type="ARBA" id="ARBA00004653"/>
    </source>
</evidence>
<keyword evidence="8" id="KW-0333">Golgi apparatus</keyword>
<reference evidence="12" key="1">
    <citation type="submission" date="2025-08" db="UniProtKB">
        <authorList>
            <consortium name="RefSeq"/>
        </authorList>
    </citation>
    <scope>IDENTIFICATION</scope>
    <source>
        <tissue evidence="12">Leaves</tissue>
    </source>
</reference>
<keyword evidence="5" id="KW-0732">Signal</keyword>
<keyword evidence="11" id="KW-1185">Reference proteome</keyword>
<feature type="transmembrane region" description="Helical" evidence="10">
    <location>
        <begin position="335"/>
        <end position="357"/>
    </location>
</feature>
<keyword evidence="6" id="KW-0967">Endosome</keyword>
<dbReference type="PANTHER" id="PTHR10766:SF119">
    <property type="entry name" value="TRANSMEMBRANE 9 SUPERFAMILY MEMBER 5"/>
    <property type="match status" value="1"/>
</dbReference>
<evidence type="ECO:0000256" key="10">
    <source>
        <dbReference type="RuleBase" id="RU363079"/>
    </source>
</evidence>
<evidence type="ECO:0000256" key="6">
    <source>
        <dbReference type="ARBA" id="ARBA00022753"/>
    </source>
</evidence>
<keyword evidence="7 10" id="KW-1133">Transmembrane helix</keyword>
<evidence type="ECO:0000256" key="1">
    <source>
        <dbReference type="ARBA" id="ARBA00004337"/>
    </source>
</evidence>
<dbReference type="GO" id="GO:0010008">
    <property type="term" value="C:endosome membrane"/>
    <property type="evidence" value="ECO:0007669"/>
    <property type="project" value="UniProtKB-SubCell"/>
</dbReference>
<comment type="similarity">
    <text evidence="3 10">Belongs to the nonaspanin (TM9SF) (TC 9.A.2) family.</text>
</comment>
<dbReference type="GO" id="GO:0000139">
    <property type="term" value="C:Golgi membrane"/>
    <property type="evidence" value="ECO:0007669"/>
    <property type="project" value="UniProtKB-SubCell"/>
</dbReference>
<feature type="transmembrane region" description="Helical" evidence="10">
    <location>
        <begin position="294"/>
        <end position="315"/>
    </location>
</feature>
<feature type="transmembrane region" description="Helical" evidence="10">
    <location>
        <begin position="521"/>
        <end position="542"/>
    </location>
</feature>
<dbReference type="AlphaFoldDB" id="A0A2I4HU03"/>
<dbReference type="PANTHER" id="PTHR10766">
    <property type="entry name" value="TRANSMEMBRANE 9 SUPERFAMILY PROTEIN"/>
    <property type="match status" value="1"/>
</dbReference>
<organism evidence="11 12">
    <name type="scientific">Juglans regia</name>
    <name type="common">English walnut</name>
    <dbReference type="NCBI Taxonomy" id="51240"/>
    <lineage>
        <taxon>Eukaryota</taxon>
        <taxon>Viridiplantae</taxon>
        <taxon>Streptophyta</taxon>
        <taxon>Embryophyta</taxon>
        <taxon>Tracheophyta</taxon>
        <taxon>Spermatophyta</taxon>
        <taxon>Magnoliopsida</taxon>
        <taxon>eudicotyledons</taxon>
        <taxon>Gunneridae</taxon>
        <taxon>Pentapetalae</taxon>
        <taxon>rosids</taxon>
        <taxon>fabids</taxon>
        <taxon>Fagales</taxon>
        <taxon>Juglandaceae</taxon>
        <taxon>Juglans</taxon>
    </lineage>
</organism>
<dbReference type="GeneID" id="109021459"/>
<evidence type="ECO:0000256" key="4">
    <source>
        <dbReference type="ARBA" id="ARBA00022692"/>
    </source>
</evidence>
<feature type="transmembrane region" description="Helical" evidence="10">
    <location>
        <begin position="412"/>
        <end position="434"/>
    </location>
</feature>